<evidence type="ECO:0000256" key="2">
    <source>
        <dbReference type="ARBA" id="ARBA00023315"/>
    </source>
</evidence>
<keyword evidence="2" id="KW-0012">Acyltransferase</keyword>
<dbReference type="InterPro" id="IPR000182">
    <property type="entry name" value="GNAT_dom"/>
</dbReference>
<feature type="domain" description="N-acetyltransferase" evidence="4">
    <location>
        <begin position="22"/>
        <end position="172"/>
    </location>
</feature>
<evidence type="ECO:0000256" key="1">
    <source>
        <dbReference type="ARBA" id="ARBA00022679"/>
    </source>
</evidence>
<keyword evidence="1" id="KW-0808">Transferase</keyword>
<dbReference type="PROSITE" id="PS51186">
    <property type="entry name" value="GNAT"/>
    <property type="match status" value="2"/>
</dbReference>
<feature type="region of interest" description="Disordered" evidence="3">
    <location>
        <begin position="1"/>
        <end position="21"/>
    </location>
</feature>
<feature type="compositionally biased region" description="Basic and acidic residues" evidence="3">
    <location>
        <begin position="53"/>
        <end position="65"/>
    </location>
</feature>
<feature type="domain" description="N-acetyltransferase" evidence="4">
    <location>
        <begin position="191"/>
        <end position="336"/>
    </location>
</feature>
<proteinExistence type="predicted"/>
<organism evidence="5 6">
    <name type="scientific">Deinococcus aerophilus</name>
    <dbReference type="NCBI Taxonomy" id="522488"/>
    <lineage>
        <taxon>Bacteria</taxon>
        <taxon>Thermotogati</taxon>
        <taxon>Deinococcota</taxon>
        <taxon>Deinococci</taxon>
        <taxon>Deinococcales</taxon>
        <taxon>Deinococcaceae</taxon>
        <taxon>Deinococcus</taxon>
    </lineage>
</organism>
<name>A0ABQ2GM04_9DEIO</name>
<reference evidence="6" key="1">
    <citation type="journal article" date="2019" name="Int. J. Syst. Evol. Microbiol.">
        <title>The Global Catalogue of Microorganisms (GCM) 10K type strain sequencing project: providing services to taxonomists for standard genome sequencing and annotation.</title>
        <authorList>
            <consortium name="The Broad Institute Genomics Platform"/>
            <consortium name="The Broad Institute Genome Sequencing Center for Infectious Disease"/>
            <person name="Wu L."/>
            <person name="Ma J."/>
        </authorList>
    </citation>
    <scope>NUCLEOTIDE SEQUENCE [LARGE SCALE GENOMIC DNA]</scope>
    <source>
        <strain evidence="6">JCM 15443</strain>
    </source>
</reference>
<evidence type="ECO:0000256" key="3">
    <source>
        <dbReference type="SAM" id="MobiDB-lite"/>
    </source>
</evidence>
<dbReference type="InterPro" id="IPR050832">
    <property type="entry name" value="Bact_Acetyltransf"/>
</dbReference>
<feature type="region of interest" description="Disordered" evidence="3">
    <location>
        <begin position="46"/>
        <end position="65"/>
    </location>
</feature>
<dbReference type="Gene3D" id="3.40.630.30">
    <property type="match status" value="1"/>
</dbReference>
<evidence type="ECO:0000259" key="4">
    <source>
        <dbReference type="PROSITE" id="PS51186"/>
    </source>
</evidence>
<dbReference type="InterPro" id="IPR016181">
    <property type="entry name" value="Acyl_CoA_acyltransferase"/>
</dbReference>
<dbReference type="PANTHER" id="PTHR43877">
    <property type="entry name" value="AMINOALKYLPHOSPHONATE N-ACETYLTRANSFERASE-RELATED-RELATED"/>
    <property type="match status" value="1"/>
</dbReference>
<evidence type="ECO:0000313" key="5">
    <source>
        <dbReference type="EMBL" id="GGM01056.1"/>
    </source>
</evidence>
<accession>A0ABQ2GM04</accession>
<gene>
    <name evidence="5" type="ORF">GCM10010841_06990</name>
</gene>
<protein>
    <submittedName>
        <fullName evidence="5">N-acetyltransferase</fullName>
    </submittedName>
</protein>
<dbReference type="PANTHER" id="PTHR43877:SF6">
    <property type="entry name" value="GCN5-RELATED N-ACETYLTRANSFERASE"/>
    <property type="match status" value="1"/>
</dbReference>
<keyword evidence="6" id="KW-1185">Reference proteome</keyword>
<evidence type="ECO:0000313" key="6">
    <source>
        <dbReference type="Proteomes" id="UP000661918"/>
    </source>
</evidence>
<dbReference type="Proteomes" id="UP000661918">
    <property type="component" value="Unassembled WGS sequence"/>
</dbReference>
<dbReference type="SUPFAM" id="SSF55729">
    <property type="entry name" value="Acyl-CoA N-acyltransferases (Nat)"/>
    <property type="match status" value="2"/>
</dbReference>
<sequence length="336" mass="36737">MLYSAMAPLPSPHAPPSPAPELQWREASAADFPRLAAFLSAAHPESPVGVGDLQRRASEREPGEPHRLQMALRGDDIVGLAETGVPRLDGHSGWLEITLRTRPTGGSGPLAQELLALAEAHAQELGARTLISRVREDWWEHAFLLTHGYAEHDRMWTSTLDLRTLDFARFVPQQARTTAAGVQVVSLAALGTFDEAQQRRFYGLVAALLADVPSATPVSVWPFEVWQRRAGQRMQPEGVFLAVAPDGAWVGLSELYRPSATHPDTLHNGLTGVLPPWRGLGLAYTLKLAAARAALQRGFTHSRTGNHSVNRPMLAVNERLGFVRGPALVTLRREVR</sequence>
<dbReference type="Pfam" id="PF00583">
    <property type="entry name" value="Acetyltransf_1"/>
    <property type="match status" value="1"/>
</dbReference>
<comment type="caution">
    <text evidence="5">The sequence shown here is derived from an EMBL/GenBank/DDBJ whole genome shotgun (WGS) entry which is preliminary data.</text>
</comment>
<feature type="compositionally biased region" description="Pro residues" evidence="3">
    <location>
        <begin position="9"/>
        <end position="19"/>
    </location>
</feature>
<dbReference type="EMBL" id="BMOM01000004">
    <property type="protein sequence ID" value="GGM01056.1"/>
    <property type="molecule type" value="Genomic_DNA"/>
</dbReference>